<evidence type="ECO:0000313" key="2">
    <source>
        <dbReference type="Proteomes" id="UP000247702"/>
    </source>
</evidence>
<dbReference type="EMBL" id="BEXD01003975">
    <property type="protein sequence ID" value="GBC04913.1"/>
    <property type="molecule type" value="Genomic_DNA"/>
</dbReference>
<sequence>MYWKLVKRYQRNFGKFILKSEKKLVKLITPIIKLYRHQGYRNNYLSRPPKIILLIISSIRNLPKIDFFSFKKSSSMRDSLHDHGLGCLIFHKLNKEKLFY</sequence>
<comment type="caution">
    <text evidence="1">The sequence shown here is derived from an EMBL/GenBank/DDBJ whole genome shotgun (WGS) entry which is preliminary data.</text>
</comment>
<keyword evidence="2" id="KW-1185">Reference proteome</keyword>
<reference evidence="1 2" key="1">
    <citation type="submission" date="2017-11" db="EMBL/GenBank/DDBJ databases">
        <title>The genome of Rhizophagus clarus HR1 reveals common genetic basis of auxotrophy among arbuscular mycorrhizal fungi.</title>
        <authorList>
            <person name="Kobayashi Y."/>
        </authorList>
    </citation>
    <scope>NUCLEOTIDE SEQUENCE [LARGE SCALE GENOMIC DNA]</scope>
    <source>
        <strain evidence="1 2">HR1</strain>
    </source>
</reference>
<gene>
    <name evidence="1" type="ORF">RclHR1_05940004</name>
</gene>
<name>A0A2Z6RVM8_9GLOM</name>
<evidence type="ECO:0000313" key="1">
    <source>
        <dbReference type="EMBL" id="GBC04913.1"/>
    </source>
</evidence>
<protein>
    <submittedName>
        <fullName evidence="1">Uncharacterized protein</fullName>
    </submittedName>
</protein>
<accession>A0A2Z6RVM8</accession>
<dbReference type="Proteomes" id="UP000247702">
    <property type="component" value="Unassembled WGS sequence"/>
</dbReference>
<organism evidence="1 2">
    <name type="scientific">Rhizophagus clarus</name>
    <dbReference type="NCBI Taxonomy" id="94130"/>
    <lineage>
        <taxon>Eukaryota</taxon>
        <taxon>Fungi</taxon>
        <taxon>Fungi incertae sedis</taxon>
        <taxon>Mucoromycota</taxon>
        <taxon>Glomeromycotina</taxon>
        <taxon>Glomeromycetes</taxon>
        <taxon>Glomerales</taxon>
        <taxon>Glomeraceae</taxon>
        <taxon>Rhizophagus</taxon>
    </lineage>
</organism>
<dbReference type="AlphaFoldDB" id="A0A2Z6RVM8"/>
<proteinExistence type="predicted"/>